<protein>
    <recommendedName>
        <fullName evidence="1">Endonuclease/exonuclease/phosphatase domain-containing protein</fullName>
    </recommendedName>
</protein>
<dbReference type="InterPro" id="IPR036691">
    <property type="entry name" value="Endo/exonu/phosph_ase_sf"/>
</dbReference>
<name>A0AAW7XDR6_9GAMM</name>
<dbReference type="AlphaFoldDB" id="A0AAW7XDR6"/>
<dbReference type="SUPFAM" id="SSF56219">
    <property type="entry name" value="DNase I-like"/>
    <property type="match status" value="1"/>
</dbReference>
<evidence type="ECO:0000313" key="3">
    <source>
        <dbReference type="Proteomes" id="UP001169760"/>
    </source>
</evidence>
<sequence>MAEVENRKVLEDLIATAPLNKYPYDIIHYDSPDQRGIDVALLYNKDIFRPTHSESIDVRLYK</sequence>
<dbReference type="Pfam" id="PF19580">
    <property type="entry name" value="Exo_endo_phos_3"/>
    <property type="match status" value="1"/>
</dbReference>
<organism evidence="2 3">
    <name type="scientific">Saccharophagus degradans</name>
    <dbReference type="NCBI Taxonomy" id="86304"/>
    <lineage>
        <taxon>Bacteria</taxon>
        <taxon>Pseudomonadati</taxon>
        <taxon>Pseudomonadota</taxon>
        <taxon>Gammaproteobacteria</taxon>
        <taxon>Cellvibrionales</taxon>
        <taxon>Cellvibrionaceae</taxon>
        <taxon>Saccharophagus</taxon>
    </lineage>
</organism>
<evidence type="ECO:0000259" key="1">
    <source>
        <dbReference type="Pfam" id="PF19580"/>
    </source>
</evidence>
<dbReference type="RefSeq" id="WP_303494837.1">
    <property type="nucleotide sequence ID" value="NZ_JAUOPB010000643.1"/>
</dbReference>
<dbReference type="EMBL" id="JAUOPB010000643">
    <property type="protein sequence ID" value="MDO6425330.1"/>
    <property type="molecule type" value="Genomic_DNA"/>
</dbReference>
<feature type="non-terminal residue" evidence="2">
    <location>
        <position position="62"/>
    </location>
</feature>
<dbReference type="InterPro" id="IPR005135">
    <property type="entry name" value="Endo/exonuclease/phosphatase"/>
</dbReference>
<proteinExistence type="predicted"/>
<gene>
    <name evidence="2" type="ORF">Q4521_22855</name>
</gene>
<evidence type="ECO:0000313" key="2">
    <source>
        <dbReference type="EMBL" id="MDO6425330.1"/>
    </source>
</evidence>
<reference evidence="2" key="1">
    <citation type="submission" date="2023-07" db="EMBL/GenBank/DDBJ databases">
        <title>Genome content predicts the carbon catabolic preferences of heterotrophic bacteria.</title>
        <authorList>
            <person name="Gralka M."/>
        </authorList>
    </citation>
    <scope>NUCLEOTIDE SEQUENCE</scope>
    <source>
        <strain evidence="2">I3M17_2</strain>
    </source>
</reference>
<dbReference type="GO" id="GO:0003824">
    <property type="term" value="F:catalytic activity"/>
    <property type="evidence" value="ECO:0007669"/>
    <property type="project" value="InterPro"/>
</dbReference>
<feature type="domain" description="Endonuclease/exonuclease/phosphatase" evidence="1">
    <location>
        <begin position="1"/>
        <end position="58"/>
    </location>
</feature>
<accession>A0AAW7XDR6</accession>
<comment type="caution">
    <text evidence="2">The sequence shown here is derived from an EMBL/GenBank/DDBJ whole genome shotgun (WGS) entry which is preliminary data.</text>
</comment>
<dbReference type="Proteomes" id="UP001169760">
    <property type="component" value="Unassembled WGS sequence"/>
</dbReference>